<keyword evidence="3" id="KW-1185">Reference proteome</keyword>
<dbReference type="EMBL" id="JBBNAG010000004">
    <property type="protein sequence ID" value="KAK9140129.1"/>
    <property type="molecule type" value="Genomic_DNA"/>
</dbReference>
<name>A0AAP0JUJ5_9MAGN</name>
<evidence type="ECO:0000256" key="1">
    <source>
        <dbReference type="SAM" id="MobiDB-lite"/>
    </source>
</evidence>
<protein>
    <submittedName>
        <fullName evidence="2">Uncharacterized protein</fullName>
    </submittedName>
</protein>
<evidence type="ECO:0000313" key="2">
    <source>
        <dbReference type="EMBL" id="KAK9140129.1"/>
    </source>
</evidence>
<comment type="caution">
    <text evidence="2">The sequence shown here is derived from an EMBL/GenBank/DDBJ whole genome shotgun (WGS) entry which is preliminary data.</text>
</comment>
<dbReference type="AlphaFoldDB" id="A0AAP0JUJ5"/>
<reference evidence="2 3" key="1">
    <citation type="submission" date="2024-01" db="EMBL/GenBank/DDBJ databases">
        <title>Genome assemblies of Stephania.</title>
        <authorList>
            <person name="Yang L."/>
        </authorList>
    </citation>
    <scope>NUCLEOTIDE SEQUENCE [LARGE SCALE GENOMIC DNA]</scope>
    <source>
        <strain evidence="2">JXDWG</strain>
        <tissue evidence="2">Leaf</tissue>
    </source>
</reference>
<proteinExistence type="predicted"/>
<sequence>MEGSSAAEARRSSKPRTVRLQHQLFAEVAGDVKATDELQQRRAAARAPAMAAARLREAGRGPAAATPAAALQKTCDAGRGDRRRSARARGTTMAWRGDEQRRWRRRRLGSGNGAVARCRTDRSLTEGCDSTKFDDEMEIPVLIGARDFGRLYLTARGRGPTSTCDFDILLYFWEMGDWIDTVLVYITA</sequence>
<dbReference type="Proteomes" id="UP001419268">
    <property type="component" value="Unassembled WGS sequence"/>
</dbReference>
<evidence type="ECO:0000313" key="3">
    <source>
        <dbReference type="Proteomes" id="UP001419268"/>
    </source>
</evidence>
<accession>A0AAP0JUJ5</accession>
<organism evidence="2 3">
    <name type="scientific">Stephania cephalantha</name>
    <dbReference type="NCBI Taxonomy" id="152367"/>
    <lineage>
        <taxon>Eukaryota</taxon>
        <taxon>Viridiplantae</taxon>
        <taxon>Streptophyta</taxon>
        <taxon>Embryophyta</taxon>
        <taxon>Tracheophyta</taxon>
        <taxon>Spermatophyta</taxon>
        <taxon>Magnoliopsida</taxon>
        <taxon>Ranunculales</taxon>
        <taxon>Menispermaceae</taxon>
        <taxon>Menispermoideae</taxon>
        <taxon>Cissampelideae</taxon>
        <taxon>Stephania</taxon>
    </lineage>
</organism>
<gene>
    <name evidence="2" type="ORF">Scep_009810</name>
</gene>
<feature type="region of interest" description="Disordered" evidence="1">
    <location>
        <begin position="60"/>
        <end position="96"/>
    </location>
</feature>
<feature type="compositionally biased region" description="Low complexity" evidence="1">
    <location>
        <begin position="60"/>
        <end position="70"/>
    </location>
</feature>